<keyword evidence="2" id="KW-1133">Transmembrane helix</keyword>
<feature type="region of interest" description="Disordered" evidence="1">
    <location>
        <begin position="49"/>
        <end position="74"/>
    </location>
</feature>
<dbReference type="AlphaFoldDB" id="A0A561UKQ6"/>
<sequence length="74" mass="8210">MTAATADWAVLMVLPLGVVIALNRLDTWLDWRADRRQMLRQLDQLLRAAAAQSSAEPPTGDLFAIPRPPEDDPT</sequence>
<accession>A0A561UKQ6</accession>
<evidence type="ECO:0000256" key="1">
    <source>
        <dbReference type="SAM" id="MobiDB-lite"/>
    </source>
</evidence>
<evidence type="ECO:0000313" key="3">
    <source>
        <dbReference type="EMBL" id="TWF99941.1"/>
    </source>
</evidence>
<keyword evidence="2" id="KW-0812">Transmembrane</keyword>
<keyword evidence="4" id="KW-1185">Reference proteome</keyword>
<feature type="transmembrane region" description="Helical" evidence="2">
    <location>
        <begin position="6"/>
        <end position="25"/>
    </location>
</feature>
<proteinExistence type="predicted"/>
<keyword evidence="2" id="KW-0472">Membrane</keyword>
<evidence type="ECO:0000256" key="2">
    <source>
        <dbReference type="SAM" id="Phobius"/>
    </source>
</evidence>
<dbReference type="Proteomes" id="UP000317940">
    <property type="component" value="Unassembled WGS sequence"/>
</dbReference>
<gene>
    <name evidence="3" type="ORF">FHX73_113801</name>
</gene>
<reference evidence="3 4" key="1">
    <citation type="submission" date="2019-06" db="EMBL/GenBank/DDBJ databases">
        <title>Sequencing the genomes of 1000 actinobacteria strains.</title>
        <authorList>
            <person name="Klenk H.-P."/>
        </authorList>
    </citation>
    <scope>NUCLEOTIDE SEQUENCE [LARGE SCALE GENOMIC DNA]</scope>
    <source>
        <strain evidence="3 4">DSM 44826</strain>
    </source>
</reference>
<name>A0A561UKQ6_9ACTN</name>
<protein>
    <submittedName>
        <fullName evidence="3">Uncharacterized protein</fullName>
    </submittedName>
</protein>
<dbReference type="EMBL" id="VIWT01000001">
    <property type="protein sequence ID" value="TWF99941.1"/>
    <property type="molecule type" value="Genomic_DNA"/>
</dbReference>
<evidence type="ECO:0000313" key="4">
    <source>
        <dbReference type="Proteomes" id="UP000317940"/>
    </source>
</evidence>
<comment type="caution">
    <text evidence="3">The sequence shown here is derived from an EMBL/GenBank/DDBJ whole genome shotgun (WGS) entry which is preliminary data.</text>
</comment>
<organism evidence="3 4">
    <name type="scientific">Kitasatospora viridis</name>
    <dbReference type="NCBI Taxonomy" id="281105"/>
    <lineage>
        <taxon>Bacteria</taxon>
        <taxon>Bacillati</taxon>
        <taxon>Actinomycetota</taxon>
        <taxon>Actinomycetes</taxon>
        <taxon>Kitasatosporales</taxon>
        <taxon>Streptomycetaceae</taxon>
        <taxon>Kitasatospora</taxon>
    </lineage>
</organism>